<feature type="compositionally biased region" description="Low complexity" evidence="5">
    <location>
        <begin position="27"/>
        <end position="38"/>
    </location>
</feature>
<evidence type="ECO:0000256" key="3">
    <source>
        <dbReference type="ARBA" id="ARBA00022448"/>
    </source>
</evidence>
<dbReference type="CDD" id="cd14748">
    <property type="entry name" value="PBP2_UgpB"/>
    <property type="match status" value="1"/>
</dbReference>
<evidence type="ECO:0000313" key="8">
    <source>
        <dbReference type="Proteomes" id="UP000295632"/>
    </source>
</evidence>
<dbReference type="Pfam" id="PF13416">
    <property type="entry name" value="SBP_bac_8"/>
    <property type="match status" value="1"/>
</dbReference>
<dbReference type="InterPro" id="IPR006059">
    <property type="entry name" value="SBP"/>
</dbReference>
<proteinExistence type="inferred from homology"/>
<reference evidence="7 8" key="1">
    <citation type="submission" date="2019-03" db="EMBL/GenBank/DDBJ databases">
        <title>Genomic Encyclopedia of Type Strains, Phase IV (KMG-IV): sequencing the most valuable type-strain genomes for metagenomic binning, comparative biology and taxonomic classification.</title>
        <authorList>
            <person name="Goeker M."/>
        </authorList>
    </citation>
    <scope>NUCLEOTIDE SEQUENCE [LARGE SCALE GENOMIC DNA]</scope>
    <source>
        <strain evidence="7 8">DSM 28697</strain>
    </source>
</reference>
<feature type="chain" id="PRO_5020964184" evidence="6">
    <location>
        <begin position="27"/>
        <end position="439"/>
    </location>
</feature>
<dbReference type="SUPFAM" id="SSF53850">
    <property type="entry name" value="Periplasmic binding protein-like II"/>
    <property type="match status" value="1"/>
</dbReference>
<dbReference type="AlphaFoldDB" id="A0A4V3D674"/>
<dbReference type="RefSeq" id="WP_133578672.1">
    <property type="nucleotide sequence ID" value="NZ_SNYJ01000001.1"/>
</dbReference>
<dbReference type="Proteomes" id="UP000295632">
    <property type="component" value="Unassembled WGS sequence"/>
</dbReference>
<protein>
    <submittedName>
        <fullName evidence="7">Carbohydrate ABC transporter substrate-binding protein (CUT1 family)</fullName>
    </submittedName>
</protein>
<sequence length="439" mass="48306">MKRFNWAFVLLVMGILMLAGCGSAPAEGTTSNSASGETEGSGESEGSGKTEITYWYAWGDKIQENNENLVKMFNESQDQIHVTAEYQGSYDDLHAKTQAAFAAGNAPEVTQNEIASVGVFASNGMTENLTPFVENDDIQMDDFVEGLMGNSYVDGNLHALPYLRSTPILYLNTTILEEAGLDPAGPKTWEEFEEYATKLTVEGERVGITMPIDIWFFEGFVAQSGGTMLNEEGTEIAFNEQPGVEALTFWKELEDKGVLKVPTGDEAGDQAKQDFGNGRSAMLFSSTADLSYLLGVASEQSFDLNTTFMPANEDFGVPTGGANLVMTAGLDEEKQQAAWEFIKWMTAKEQTIYASKYTGYLPSRTSAIESDEMKALYEEKPQFRVAVDQLEYANPRPMAEAYPEITKLLKDQIMRVVLEDLDPQEAMNELAEQGNGLLK</sequence>
<keyword evidence="4 6" id="KW-0732">Signal</keyword>
<dbReference type="Gene3D" id="3.40.190.10">
    <property type="entry name" value="Periplasmic binding protein-like II"/>
    <property type="match status" value="2"/>
</dbReference>
<dbReference type="PANTHER" id="PTHR43649">
    <property type="entry name" value="ARABINOSE-BINDING PROTEIN-RELATED"/>
    <property type="match status" value="1"/>
</dbReference>
<evidence type="ECO:0000256" key="4">
    <source>
        <dbReference type="ARBA" id="ARBA00022729"/>
    </source>
</evidence>
<evidence type="ECO:0000256" key="1">
    <source>
        <dbReference type="ARBA" id="ARBA00004196"/>
    </source>
</evidence>
<comment type="caution">
    <text evidence="7">The sequence shown here is derived from an EMBL/GenBank/DDBJ whole genome shotgun (WGS) entry which is preliminary data.</text>
</comment>
<dbReference type="PROSITE" id="PS51257">
    <property type="entry name" value="PROKAR_LIPOPROTEIN"/>
    <property type="match status" value="1"/>
</dbReference>
<comment type="similarity">
    <text evidence="2">Belongs to the bacterial solute-binding protein 1 family.</text>
</comment>
<feature type="region of interest" description="Disordered" evidence="5">
    <location>
        <begin position="26"/>
        <end position="48"/>
    </location>
</feature>
<dbReference type="GO" id="GO:0030313">
    <property type="term" value="C:cell envelope"/>
    <property type="evidence" value="ECO:0007669"/>
    <property type="project" value="UniProtKB-SubCell"/>
</dbReference>
<evidence type="ECO:0000256" key="2">
    <source>
        <dbReference type="ARBA" id="ARBA00008520"/>
    </source>
</evidence>
<keyword evidence="8" id="KW-1185">Reference proteome</keyword>
<feature type="signal peptide" evidence="6">
    <location>
        <begin position="1"/>
        <end position="26"/>
    </location>
</feature>
<keyword evidence="3" id="KW-0813">Transport</keyword>
<evidence type="ECO:0000313" key="7">
    <source>
        <dbReference type="EMBL" id="TDQ42847.1"/>
    </source>
</evidence>
<dbReference type="InterPro" id="IPR050490">
    <property type="entry name" value="Bact_solute-bd_prot1"/>
</dbReference>
<dbReference type="OrthoDB" id="9795467at2"/>
<dbReference type="PANTHER" id="PTHR43649:SF31">
    <property type="entry name" value="SN-GLYCEROL-3-PHOSPHATE-BINDING PERIPLASMIC PROTEIN UGPB"/>
    <property type="match status" value="1"/>
</dbReference>
<dbReference type="EMBL" id="SNYJ01000001">
    <property type="protein sequence ID" value="TDQ42847.1"/>
    <property type="molecule type" value="Genomic_DNA"/>
</dbReference>
<evidence type="ECO:0000256" key="6">
    <source>
        <dbReference type="SAM" id="SignalP"/>
    </source>
</evidence>
<organism evidence="7 8">
    <name type="scientific">Aureibacillus halotolerans</name>
    <dbReference type="NCBI Taxonomy" id="1508390"/>
    <lineage>
        <taxon>Bacteria</taxon>
        <taxon>Bacillati</taxon>
        <taxon>Bacillota</taxon>
        <taxon>Bacilli</taxon>
        <taxon>Bacillales</taxon>
        <taxon>Bacillaceae</taxon>
        <taxon>Aureibacillus</taxon>
    </lineage>
</organism>
<accession>A0A4V3D674</accession>
<comment type="subcellular location">
    <subcellularLocation>
        <location evidence="1">Cell envelope</location>
    </subcellularLocation>
</comment>
<gene>
    <name evidence="7" type="ORF">EV213_101277</name>
</gene>
<name>A0A4V3D674_9BACI</name>
<evidence type="ECO:0000256" key="5">
    <source>
        <dbReference type="SAM" id="MobiDB-lite"/>
    </source>
</evidence>